<keyword evidence="1" id="KW-0812">Transmembrane</keyword>
<sequence length="75" mass="8265">MAHETIVNLISQATGLLSAVILYWGSFGVKWEGRTIKGTSPRELLIESLQFHLGWIGCLFAVIAIGCQTYLTLRA</sequence>
<proteinExistence type="predicted"/>
<dbReference type="AlphaFoldDB" id="A0A2N9W4T9"/>
<dbReference type="Proteomes" id="UP000232163">
    <property type="component" value="Unassembled WGS sequence"/>
</dbReference>
<keyword evidence="1" id="KW-0472">Membrane</keyword>
<accession>A0A2N9W4T9</accession>
<keyword evidence="1" id="KW-1133">Transmembrane helix</keyword>
<feature type="transmembrane region" description="Helical" evidence="1">
    <location>
        <begin position="49"/>
        <end position="71"/>
    </location>
</feature>
<name>A0A2N9W4T9_9HYPH</name>
<keyword evidence="3" id="KW-1185">Reference proteome</keyword>
<reference evidence="2 3" key="1">
    <citation type="journal article" date="2017" name="Int J Environ Stud">
        <title>Does the Miocene-Pliocene relict legume Oxytropis triphylla form nitrogen-fixing nodules with a combination of bacterial strains?</title>
        <authorList>
            <person name="Safronova V."/>
            <person name="Belimov A."/>
            <person name="Sazanova A."/>
            <person name="Kuznetsova I."/>
            <person name="Popova J."/>
            <person name="Andronov E."/>
            <person name="Verkhozina A."/>
            <person name="Tikhonovich I."/>
        </authorList>
    </citation>
    <scope>NUCLEOTIDE SEQUENCE [LARGE SCALE GENOMIC DNA]</scope>
    <source>
        <strain evidence="2 3">Tri-38</strain>
    </source>
</reference>
<feature type="transmembrane region" description="Helical" evidence="1">
    <location>
        <begin position="6"/>
        <end position="29"/>
    </location>
</feature>
<comment type="caution">
    <text evidence="2">The sequence shown here is derived from an EMBL/GenBank/DDBJ whole genome shotgun (WGS) entry which is preliminary data.</text>
</comment>
<protein>
    <submittedName>
        <fullName evidence="2">Uncharacterized protein</fullName>
    </submittedName>
</protein>
<evidence type="ECO:0000313" key="3">
    <source>
        <dbReference type="Proteomes" id="UP000232163"/>
    </source>
</evidence>
<evidence type="ECO:0000313" key="2">
    <source>
        <dbReference type="EMBL" id="PIO46757.1"/>
    </source>
</evidence>
<dbReference type="EMBL" id="MZMT01000003">
    <property type="protein sequence ID" value="PIO46757.1"/>
    <property type="molecule type" value="Genomic_DNA"/>
</dbReference>
<dbReference type="KEGG" id="pht:BLM14_09195"/>
<gene>
    <name evidence="2" type="ORF">B5P45_02880</name>
</gene>
<evidence type="ECO:0000256" key="1">
    <source>
        <dbReference type="SAM" id="Phobius"/>
    </source>
</evidence>
<organism evidence="2 3">
    <name type="scientific">Phyllobacterium zundukense</name>
    <dbReference type="NCBI Taxonomy" id="1867719"/>
    <lineage>
        <taxon>Bacteria</taxon>
        <taxon>Pseudomonadati</taxon>
        <taxon>Pseudomonadota</taxon>
        <taxon>Alphaproteobacteria</taxon>
        <taxon>Hyphomicrobiales</taxon>
        <taxon>Phyllobacteriaceae</taxon>
        <taxon>Phyllobacterium</taxon>
    </lineage>
</organism>